<keyword evidence="1" id="KW-1133">Transmembrane helix</keyword>
<evidence type="ECO:0000256" key="1">
    <source>
        <dbReference type="SAM" id="Phobius"/>
    </source>
</evidence>
<reference evidence="4" key="1">
    <citation type="submission" date="2021-01" db="EMBL/GenBank/DDBJ databases">
        <authorList>
            <person name="Corre E."/>
            <person name="Pelletier E."/>
            <person name="Niang G."/>
            <person name="Scheremetjew M."/>
            <person name="Finn R."/>
            <person name="Kale V."/>
            <person name="Holt S."/>
            <person name="Cochrane G."/>
            <person name="Meng A."/>
            <person name="Brown T."/>
            <person name="Cohen L."/>
        </authorList>
    </citation>
    <scope>NUCLEOTIDE SEQUENCE</scope>
    <source>
        <strain evidence="4">CCCM811</strain>
    </source>
</reference>
<evidence type="ECO:0000313" key="3">
    <source>
        <dbReference type="EMBL" id="CAE0671227.1"/>
    </source>
</evidence>
<dbReference type="EMBL" id="HBIV01032060">
    <property type="protein sequence ID" value="CAE0671233.1"/>
    <property type="molecule type" value="Transcribed_RNA"/>
</dbReference>
<sequence length="125" mass="13278">MTSQIRKMNKHTSRAAASTHYKTQLGAGLILQLAAIYIDVPPQVTFKSFHDKICAPQDDDVRTGACIKILATLVGCDDAAGAERSGLACYVVCVCVACVCMCACALSLCVCVIWAHTSTIQQPPS</sequence>
<organism evidence="4">
    <name type="scientific">Lotharella globosa</name>
    <dbReference type="NCBI Taxonomy" id="91324"/>
    <lineage>
        <taxon>Eukaryota</taxon>
        <taxon>Sar</taxon>
        <taxon>Rhizaria</taxon>
        <taxon>Cercozoa</taxon>
        <taxon>Chlorarachniophyceae</taxon>
        <taxon>Lotharella</taxon>
    </lineage>
</organism>
<proteinExistence type="predicted"/>
<evidence type="ECO:0000313" key="2">
    <source>
        <dbReference type="EMBL" id="CAE0671226.1"/>
    </source>
</evidence>
<keyword evidence="1" id="KW-0812">Transmembrane</keyword>
<evidence type="ECO:0000313" key="4">
    <source>
        <dbReference type="EMBL" id="CAE0671233.1"/>
    </source>
</evidence>
<dbReference type="EMBL" id="HBIV01032053">
    <property type="protein sequence ID" value="CAE0671227.1"/>
    <property type="molecule type" value="Transcribed_RNA"/>
</dbReference>
<dbReference type="AlphaFoldDB" id="A0A6V3PYJ1"/>
<protein>
    <submittedName>
        <fullName evidence="4">Uncharacterized protein</fullName>
    </submittedName>
</protein>
<feature type="transmembrane region" description="Helical" evidence="1">
    <location>
        <begin position="87"/>
        <end position="115"/>
    </location>
</feature>
<dbReference type="EMBL" id="HBIV01032052">
    <property type="protein sequence ID" value="CAE0671226.1"/>
    <property type="molecule type" value="Transcribed_RNA"/>
</dbReference>
<name>A0A6V3PYJ1_9EUKA</name>
<accession>A0A6V3PYJ1</accession>
<keyword evidence="1" id="KW-0472">Membrane</keyword>
<gene>
    <name evidence="2" type="ORF">LGLO00237_LOCUS22869</name>
    <name evidence="3" type="ORF">LGLO00237_LOCUS22870</name>
    <name evidence="4" type="ORF">LGLO00237_LOCUS22876</name>
</gene>